<organism evidence="2 3">
    <name type="scientific">Kribbella karoonensis</name>
    <dbReference type="NCBI Taxonomy" id="324851"/>
    <lineage>
        <taxon>Bacteria</taxon>
        <taxon>Bacillati</taxon>
        <taxon>Actinomycetota</taxon>
        <taxon>Actinomycetes</taxon>
        <taxon>Propionibacteriales</taxon>
        <taxon>Kribbellaceae</taxon>
        <taxon>Kribbella</taxon>
    </lineage>
</organism>
<keyword evidence="3" id="KW-1185">Reference proteome</keyword>
<evidence type="ECO:0000313" key="3">
    <source>
        <dbReference type="Proteomes" id="UP001500190"/>
    </source>
</evidence>
<proteinExistence type="predicted"/>
<gene>
    <name evidence="2" type="ORF">GCM10009742_60070</name>
</gene>
<sequence length="314" mass="32822">MRAAVLAGKAVAWRAHKIADACMSLSLEAAAIVDRRVAGIVNSVTSGKLAAITKAAVREADPARTQADAEAAARTRGVFVAQSDVDGTKRFWVRAAAGAVIRFDATIDDLARALAALGDTDTLDQRRAKAIDWIADPAAAHQLLDVARHLARTQPVQPTSASAATSASSATDSAAASDTADPACSGTTSSGDNDCGEDDHGEVGFSDSPGEVGGPARGDTDAFTRRMLAGTLRVRLAAIKQDAYRNGLGKDSSRRNRHTLYVHLTDKILATGIGVLRVEELGPQFASQLGELLGHDQVVVKPVIDLHDQISVRS</sequence>
<reference evidence="2 3" key="1">
    <citation type="journal article" date="2019" name="Int. J. Syst. Evol. Microbiol.">
        <title>The Global Catalogue of Microorganisms (GCM) 10K type strain sequencing project: providing services to taxonomists for standard genome sequencing and annotation.</title>
        <authorList>
            <consortium name="The Broad Institute Genomics Platform"/>
            <consortium name="The Broad Institute Genome Sequencing Center for Infectious Disease"/>
            <person name="Wu L."/>
            <person name="Ma J."/>
        </authorList>
    </citation>
    <scope>NUCLEOTIDE SEQUENCE [LARGE SCALE GENOMIC DNA]</scope>
    <source>
        <strain evidence="2 3">JCM 14304</strain>
    </source>
</reference>
<feature type="region of interest" description="Disordered" evidence="1">
    <location>
        <begin position="155"/>
        <end position="221"/>
    </location>
</feature>
<name>A0ABN2EE78_9ACTN</name>
<evidence type="ECO:0008006" key="4">
    <source>
        <dbReference type="Google" id="ProtNLM"/>
    </source>
</evidence>
<dbReference type="RefSeq" id="WP_344197385.1">
    <property type="nucleotide sequence ID" value="NZ_BAAAND010000009.1"/>
</dbReference>
<protein>
    <recommendedName>
        <fullName evidence="4">DUF222 domain-containing protein</fullName>
    </recommendedName>
</protein>
<comment type="caution">
    <text evidence="2">The sequence shown here is derived from an EMBL/GenBank/DDBJ whole genome shotgun (WGS) entry which is preliminary data.</text>
</comment>
<dbReference type="EMBL" id="BAAAND010000009">
    <property type="protein sequence ID" value="GAA1603575.1"/>
    <property type="molecule type" value="Genomic_DNA"/>
</dbReference>
<dbReference type="Proteomes" id="UP001500190">
    <property type="component" value="Unassembled WGS sequence"/>
</dbReference>
<evidence type="ECO:0000313" key="2">
    <source>
        <dbReference type="EMBL" id="GAA1603575.1"/>
    </source>
</evidence>
<evidence type="ECO:0000256" key="1">
    <source>
        <dbReference type="SAM" id="MobiDB-lite"/>
    </source>
</evidence>
<feature type="compositionally biased region" description="Low complexity" evidence="1">
    <location>
        <begin position="159"/>
        <end position="181"/>
    </location>
</feature>
<accession>A0ABN2EE78</accession>